<dbReference type="PANTHER" id="PTHR31876">
    <property type="entry name" value="COV-LIKE PROTEIN 1"/>
    <property type="match status" value="1"/>
</dbReference>
<dbReference type="AlphaFoldDB" id="A0A4Q1CBV3"/>
<evidence type="ECO:0000256" key="1">
    <source>
        <dbReference type="SAM" id="Phobius"/>
    </source>
</evidence>
<evidence type="ECO:0000313" key="2">
    <source>
        <dbReference type="EMBL" id="RXK56470.1"/>
    </source>
</evidence>
<dbReference type="PANTHER" id="PTHR31876:SF26">
    <property type="entry name" value="PROTEIN LIKE COV 2"/>
    <property type="match status" value="1"/>
</dbReference>
<gene>
    <name evidence="2" type="ORF">ESB00_11560</name>
</gene>
<keyword evidence="1" id="KW-1133">Transmembrane helix</keyword>
<dbReference type="InterPro" id="IPR007462">
    <property type="entry name" value="COV1-like"/>
</dbReference>
<keyword evidence="3" id="KW-1185">Reference proteome</keyword>
<dbReference type="EMBL" id="SDHX01000001">
    <property type="protein sequence ID" value="RXK56470.1"/>
    <property type="molecule type" value="Genomic_DNA"/>
</dbReference>
<dbReference type="Proteomes" id="UP000290218">
    <property type="component" value="Unassembled WGS sequence"/>
</dbReference>
<keyword evidence="1" id="KW-0812">Transmembrane</keyword>
<proteinExistence type="predicted"/>
<organism evidence="2 3">
    <name type="scientific">Oleiharenicola lentus</name>
    <dbReference type="NCBI Taxonomy" id="2508720"/>
    <lineage>
        <taxon>Bacteria</taxon>
        <taxon>Pseudomonadati</taxon>
        <taxon>Verrucomicrobiota</taxon>
        <taxon>Opitutia</taxon>
        <taxon>Opitutales</taxon>
        <taxon>Opitutaceae</taxon>
        <taxon>Oleiharenicola</taxon>
    </lineage>
</organism>
<dbReference type="Pfam" id="PF04367">
    <property type="entry name" value="DUF502"/>
    <property type="match status" value="1"/>
</dbReference>
<feature type="transmembrane region" description="Helical" evidence="1">
    <location>
        <begin position="12"/>
        <end position="38"/>
    </location>
</feature>
<protein>
    <submittedName>
        <fullName evidence="2">DUF502 domain-containing protein</fullName>
    </submittedName>
</protein>
<feature type="transmembrane region" description="Helical" evidence="1">
    <location>
        <begin position="58"/>
        <end position="79"/>
    </location>
</feature>
<comment type="caution">
    <text evidence="2">The sequence shown here is derived from an EMBL/GenBank/DDBJ whole genome shotgun (WGS) entry which is preliminary data.</text>
</comment>
<keyword evidence="1" id="KW-0472">Membrane</keyword>
<name>A0A4Q1CBV3_9BACT</name>
<accession>A0A4Q1CBV3</accession>
<reference evidence="2 3" key="1">
    <citation type="submission" date="2019-01" db="EMBL/GenBank/DDBJ databases">
        <title>Lacunisphaera sp. strain TWA-58.</title>
        <authorList>
            <person name="Chen W.-M."/>
        </authorList>
    </citation>
    <scope>NUCLEOTIDE SEQUENCE [LARGE SCALE GENOMIC DNA]</scope>
    <source>
        <strain evidence="2 3">TWA-58</strain>
    </source>
</reference>
<dbReference type="OrthoDB" id="9780267at2"/>
<dbReference type="RefSeq" id="WP_129047838.1">
    <property type="nucleotide sequence ID" value="NZ_SDHX01000001.1"/>
</dbReference>
<sequence>MSETRFTSLRNAFLTGLLLVAPLVVTVWAVRALIGMVGGSITPLFAPYLPETLQHLPAIFWDVVTTIIALALITLLGYVSRLFLGRLLGAAAERFIQSIPGVGNFYTSVKQFIETFGTKDRTQFNKVVLVQFPRAGSWSLGFLTNTARGEPHAHFATEHWAVFIPTCPSPVNGFFMYLPRSEIVELDLPVGDAMKTIISCGAVLPAWSDPSAAKEALRQS</sequence>
<evidence type="ECO:0000313" key="3">
    <source>
        <dbReference type="Proteomes" id="UP000290218"/>
    </source>
</evidence>